<feature type="domain" description="PDZ" evidence="4">
    <location>
        <begin position="187"/>
        <end position="257"/>
    </location>
</feature>
<name>A0A7S2U1M2_9EUKA</name>
<dbReference type="InterPro" id="IPR035269">
    <property type="entry name" value="PSMD9"/>
</dbReference>
<feature type="domain" description="Nas2 N-terminal" evidence="5">
    <location>
        <begin position="13"/>
        <end position="90"/>
    </location>
</feature>
<dbReference type="InterPro" id="IPR036034">
    <property type="entry name" value="PDZ_sf"/>
</dbReference>
<dbReference type="EMBL" id="HBHP01033374">
    <property type="protein sequence ID" value="CAD9776542.1"/>
    <property type="molecule type" value="Transcribed_RNA"/>
</dbReference>
<evidence type="ECO:0000256" key="1">
    <source>
        <dbReference type="ARBA" id="ARBA00023186"/>
    </source>
</evidence>
<dbReference type="InterPro" id="IPR040815">
    <property type="entry name" value="Nas2_N"/>
</dbReference>
<dbReference type="GO" id="GO:0005737">
    <property type="term" value="C:cytoplasm"/>
    <property type="evidence" value="ECO:0007669"/>
    <property type="project" value="TreeGrafter"/>
</dbReference>
<protein>
    <recommendedName>
        <fullName evidence="7">26S proteasome regulatory subunit p27</fullName>
    </recommendedName>
</protein>
<evidence type="ECO:0008006" key="7">
    <source>
        <dbReference type="Google" id="ProtNLM"/>
    </source>
</evidence>
<evidence type="ECO:0000259" key="5">
    <source>
        <dbReference type="Pfam" id="PF18265"/>
    </source>
</evidence>
<dbReference type="SUPFAM" id="SSF50156">
    <property type="entry name" value="PDZ domain-like"/>
    <property type="match status" value="1"/>
</dbReference>
<proteinExistence type="predicted"/>
<feature type="compositionally biased region" description="Polar residues" evidence="3">
    <location>
        <begin position="152"/>
        <end position="169"/>
    </location>
</feature>
<dbReference type="PANTHER" id="PTHR12651:SF1">
    <property type="entry name" value="26S PROTEASOME NON-ATPASE REGULATORY SUBUNIT 9"/>
    <property type="match status" value="1"/>
</dbReference>
<evidence type="ECO:0000259" key="4">
    <source>
        <dbReference type="Pfam" id="PF13180"/>
    </source>
</evidence>
<dbReference type="PANTHER" id="PTHR12651">
    <property type="entry name" value="26S PROTEASOME NON-ATPASE REGULATORY SUBUNIT 9"/>
    <property type="match status" value="1"/>
</dbReference>
<feature type="compositionally biased region" description="Basic and acidic residues" evidence="3">
    <location>
        <begin position="173"/>
        <end position="184"/>
    </location>
</feature>
<keyword evidence="1" id="KW-0143">Chaperone</keyword>
<dbReference type="FunFam" id="2.30.42.10:FF:000107">
    <property type="entry name" value="26S proteasome non-ATPase regulatory subunit 9"/>
    <property type="match status" value="1"/>
</dbReference>
<dbReference type="Pfam" id="PF18265">
    <property type="entry name" value="Nas2_N"/>
    <property type="match status" value="1"/>
</dbReference>
<accession>A0A7S2U1M2</accession>
<feature type="region of interest" description="Disordered" evidence="3">
    <location>
        <begin position="152"/>
        <end position="184"/>
    </location>
</feature>
<evidence type="ECO:0000313" key="6">
    <source>
        <dbReference type="EMBL" id="CAD9776542.1"/>
    </source>
</evidence>
<organism evidence="6">
    <name type="scientific">Lotharella oceanica</name>
    <dbReference type="NCBI Taxonomy" id="641309"/>
    <lineage>
        <taxon>Eukaryota</taxon>
        <taxon>Sar</taxon>
        <taxon>Rhizaria</taxon>
        <taxon>Cercozoa</taxon>
        <taxon>Chlorarachniophyceae</taxon>
        <taxon>Lotharella</taxon>
    </lineage>
</organism>
<reference evidence="6" key="1">
    <citation type="submission" date="2021-01" db="EMBL/GenBank/DDBJ databases">
        <authorList>
            <person name="Corre E."/>
            <person name="Pelletier E."/>
            <person name="Niang G."/>
            <person name="Scheremetjew M."/>
            <person name="Finn R."/>
            <person name="Kale V."/>
            <person name="Holt S."/>
            <person name="Cochrane G."/>
            <person name="Meng A."/>
            <person name="Brown T."/>
            <person name="Cohen L."/>
        </authorList>
    </citation>
    <scope>NUCLEOTIDE SEQUENCE</scope>
    <source>
        <strain evidence="6">CCMP622</strain>
    </source>
</reference>
<gene>
    <name evidence="6" type="ORF">LSP00402_LOCUS20555</name>
</gene>
<dbReference type="InterPro" id="IPR001478">
    <property type="entry name" value="PDZ"/>
</dbReference>
<dbReference type="Gene3D" id="6.10.140.1710">
    <property type="match status" value="1"/>
</dbReference>
<feature type="coiled-coil region" evidence="2">
    <location>
        <begin position="6"/>
        <end position="33"/>
    </location>
</feature>
<dbReference type="Pfam" id="PF13180">
    <property type="entry name" value="PDZ_2"/>
    <property type="match status" value="1"/>
</dbReference>
<dbReference type="Gene3D" id="2.30.42.10">
    <property type="match status" value="1"/>
</dbReference>
<sequence>MPMRGQAEAKEELQRLMKEKGGLESELTSLKQQLQKMGVGINDPLVDSGGFPRADVDVHGILAIRNKLIKMQNDHVVLMKQIESSMLEYHRLLKQAGPSSTDKKPNTVKVKQDMKTRETLKAKVLEVHQKILKENPSIGKAQALKMAIQAVHSKNGQASRSLPANQGQHAQRRMTDNEGQTGDKESLQSLKPFLIVDKVWEDSPSQRAGLRSQDKIIKFGSIFSSNLKPTSLKDLVSHSVGSPVEVIVRRKGDVKRLLLTPMRWSGSGLLGCFLKPL</sequence>
<dbReference type="AlphaFoldDB" id="A0A7S2U1M2"/>
<keyword evidence="2" id="KW-0175">Coiled coil</keyword>
<evidence type="ECO:0000256" key="3">
    <source>
        <dbReference type="SAM" id="MobiDB-lite"/>
    </source>
</evidence>
<dbReference type="GO" id="GO:0005634">
    <property type="term" value="C:nucleus"/>
    <property type="evidence" value="ECO:0007669"/>
    <property type="project" value="TreeGrafter"/>
</dbReference>
<evidence type="ECO:0000256" key="2">
    <source>
        <dbReference type="SAM" id="Coils"/>
    </source>
</evidence>
<dbReference type="GO" id="GO:0070682">
    <property type="term" value="P:proteasome regulatory particle assembly"/>
    <property type="evidence" value="ECO:0007669"/>
    <property type="project" value="InterPro"/>
</dbReference>